<feature type="compositionally biased region" description="Polar residues" evidence="1">
    <location>
        <begin position="12"/>
        <end position="27"/>
    </location>
</feature>
<dbReference type="AlphaFoldDB" id="A0A8H7AQ98"/>
<evidence type="ECO:0000313" key="3">
    <source>
        <dbReference type="Proteomes" id="UP000606974"/>
    </source>
</evidence>
<gene>
    <name evidence="2" type="ORF">GJ744_005317</name>
</gene>
<dbReference type="EMBL" id="JAACFV010000023">
    <property type="protein sequence ID" value="KAF7511086.1"/>
    <property type="molecule type" value="Genomic_DNA"/>
</dbReference>
<protein>
    <submittedName>
        <fullName evidence="2">Uncharacterized protein</fullName>
    </submittedName>
</protein>
<proteinExistence type="predicted"/>
<evidence type="ECO:0000256" key="1">
    <source>
        <dbReference type="SAM" id="MobiDB-lite"/>
    </source>
</evidence>
<name>A0A8H7AQ98_9EURO</name>
<evidence type="ECO:0000313" key="2">
    <source>
        <dbReference type="EMBL" id="KAF7511086.1"/>
    </source>
</evidence>
<dbReference type="OrthoDB" id="2015253at2759"/>
<organism evidence="2 3">
    <name type="scientific">Endocarpon pusillum</name>
    <dbReference type="NCBI Taxonomy" id="364733"/>
    <lineage>
        <taxon>Eukaryota</taxon>
        <taxon>Fungi</taxon>
        <taxon>Dikarya</taxon>
        <taxon>Ascomycota</taxon>
        <taxon>Pezizomycotina</taxon>
        <taxon>Eurotiomycetes</taxon>
        <taxon>Chaetothyriomycetidae</taxon>
        <taxon>Verrucariales</taxon>
        <taxon>Verrucariaceae</taxon>
        <taxon>Endocarpon</taxon>
    </lineage>
</organism>
<reference evidence="2" key="1">
    <citation type="submission" date="2020-02" db="EMBL/GenBank/DDBJ databases">
        <authorList>
            <person name="Palmer J.M."/>
        </authorList>
    </citation>
    <scope>NUCLEOTIDE SEQUENCE</scope>
    <source>
        <strain evidence="2">EPUS1.4</strain>
        <tissue evidence="2">Thallus</tissue>
    </source>
</reference>
<dbReference type="Proteomes" id="UP000606974">
    <property type="component" value="Unassembled WGS sequence"/>
</dbReference>
<comment type="caution">
    <text evidence="2">The sequence shown here is derived from an EMBL/GenBank/DDBJ whole genome shotgun (WGS) entry which is preliminary data.</text>
</comment>
<sequence>MGKLKSKDRQARPSSQPVRRTSEVSEASQQQREEEEQQQGPQQRPPPSRRRPQGPVITPAQLKATFATGSSHPDASIPLTNMLAYTYADEAMQAEMRAASPLLRHAIAYRSASGHERRRMRESLPDVIEQEKRQNSSLQQQVAFHRPYTAPKCPTRGVKVPGIRSSCQDRRCHCNTACTGGEDCVLCATYMAGRGAAFGKADSVRGFGG</sequence>
<keyword evidence="3" id="KW-1185">Reference proteome</keyword>
<feature type="region of interest" description="Disordered" evidence="1">
    <location>
        <begin position="1"/>
        <end position="55"/>
    </location>
</feature>
<feature type="compositionally biased region" description="Basic and acidic residues" evidence="1">
    <location>
        <begin position="1"/>
        <end position="11"/>
    </location>
</feature>
<accession>A0A8H7AQ98</accession>